<organism evidence="1 2">
    <name type="scientific">Actinophytocola oryzae</name>
    <dbReference type="NCBI Taxonomy" id="502181"/>
    <lineage>
        <taxon>Bacteria</taxon>
        <taxon>Bacillati</taxon>
        <taxon>Actinomycetota</taxon>
        <taxon>Actinomycetes</taxon>
        <taxon>Pseudonocardiales</taxon>
        <taxon>Pseudonocardiaceae</taxon>
    </lineage>
</organism>
<accession>A0A4V3FUN9</accession>
<keyword evidence="2" id="KW-1185">Reference proteome</keyword>
<gene>
    <name evidence="1" type="ORF">CLV71_10222</name>
</gene>
<dbReference type="InterPro" id="IPR007995">
    <property type="entry name" value="DUF742"/>
</dbReference>
<dbReference type="PANTHER" id="PTHR36221">
    <property type="entry name" value="DUF742 DOMAIN-CONTAINING PROTEIN"/>
    <property type="match status" value="1"/>
</dbReference>
<dbReference type="RefSeq" id="WP_133901269.1">
    <property type="nucleotide sequence ID" value="NZ_SOCP01000002.1"/>
</dbReference>
<evidence type="ECO:0000313" key="2">
    <source>
        <dbReference type="Proteomes" id="UP000294927"/>
    </source>
</evidence>
<name>A0A4V3FUN9_9PSEU</name>
<comment type="caution">
    <text evidence="1">The sequence shown here is derived from an EMBL/GenBank/DDBJ whole genome shotgun (WGS) entry which is preliminary data.</text>
</comment>
<proteinExistence type="predicted"/>
<evidence type="ECO:0000313" key="1">
    <source>
        <dbReference type="EMBL" id="TDV55961.1"/>
    </source>
</evidence>
<dbReference type="OrthoDB" id="4244884at2"/>
<dbReference type="AlphaFoldDB" id="A0A4V3FUN9"/>
<protein>
    <submittedName>
        <fullName evidence="1">Uncharacterized protein DUF742</fullName>
    </submittedName>
</protein>
<dbReference type="Proteomes" id="UP000294927">
    <property type="component" value="Unassembled WGS sequence"/>
</dbReference>
<dbReference type="EMBL" id="SOCP01000002">
    <property type="protein sequence ID" value="TDV55961.1"/>
    <property type="molecule type" value="Genomic_DNA"/>
</dbReference>
<reference evidence="1 2" key="1">
    <citation type="submission" date="2019-03" db="EMBL/GenBank/DDBJ databases">
        <title>Genomic Encyclopedia of Archaeal and Bacterial Type Strains, Phase II (KMG-II): from individual species to whole genera.</title>
        <authorList>
            <person name="Goeker M."/>
        </authorList>
    </citation>
    <scope>NUCLEOTIDE SEQUENCE [LARGE SCALE GENOMIC DNA]</scope>
    <source>
        <strain evidence="1 2">DSM 45499</strain>
    </source>
</reference>
<sequence length="120" mass="12926">MTDPQTWFEQPDGGLVRPFALVRGRTETGRRDLDVISLVQAAQPETPPGGEYGRIVGLCRWQPLSVAEIAAHLDLPLLVAKVLVGDLLDEGDLVLCGNSISDAGPDMVLLQAVLEGVRRL</sequence>
<dbReference type="PANTHER" id="PTHR36221:SF1">
    <property type="entry name" value="DUF742 DOMAIN-CONTAINING PROTEIN"/>
    <property type="match status" value="1"/>
</dbReference>
<dbReference type="Pfam" id="PF05331">
    <property type="entry name" value="DUF742"/>
    <property type="match status" value="1"/>
</dbReference>